<evidence type="ECO:0000256" key="4">
    <source>
        <dbReference type="ARBA" id="ARBA00023157"/>
    </source>
</evidence>
<dbReference type="Pfam" id="PF13855">
    <property type="entry name" value="LRR_8"/>
    <property type="match status" value="1"/>
</dbReference>
<dbReference type="InterPro" id="IPR013783">
    <property type="entry name" value="Ig-like_fold"/>
</dbReference>
<gene>
    <name evidence="8" type="primary">LOC116947423</name>
</gene>
<dbReference type="SMART" id="SM00409">
    <property type="entry name" value="IG"/>
    <property type="match status" value="1"/>
</dbReference>
<dbReference type="InterPro" id="IPR001611">
    <property type="entry name" value="Leu-rich_rpt"/>
</dbReference>
<evidence type="ECO:0000256" key="1">
    <source>
        <dbReference type="ARBA" id="ARBA00022614"/>
    </source>
</evidence>
<dbReference type="AlphaFoldDB" id="A0AAJ7TJG2"/>
<evidence type="ECO:0000256" key="3">
    <source>
        <dbReference type="ARBA" id="ARBA00022737"/>
    </source>
</evidence>
<keyword evidence="4" id="KW-1015">Disulfide bond</keyword>
<dbReference type="KEGG" id="pmrn:116947423"/>
<evidence type="ECO:0000259" key="6">
    <source>
        <dbReference type="PROSITE" id="PS50835"/>
    </source>
</evidence>
<dbReference type="PANTHER" id="PTHR24366">
    <property type="entry name" value="IG(IMMUNOGLOBULIN) AND LRR(LEUCINE RICH REPEAT) DOMAINS"/>
    <property type="match status" value="1"/>
</dbReference>
<dbReference type="CTD" id="57463"/>
<keyword evidence="1" id="KW-0433">Leucine-rich repeat</keyword>
<dbReference type="InterPro" id="IPR036179">
    <property type="entry name" value="Ig-like_dom_sf"/>
</dbReference>
<evidence type="ECO:0000313" key="8">
    <source>
        <dbReference type="RefSeq" id="XP_032819009.1"/>
    </source>
</evidence>
<evidence type="ECO:0000256" key="2">
    <source>
        <dbReference type="ARBA" id="ARBA00022729"/>
    </source>
</evidence>
<name>A0AAJ7TJG2_PETMA</name>
<keyword evidence="3" id="KW-0677">Repeat</keyword>
<dbReference type="InterPro" id="IPR003591">
    <property type="entry name" value="Leu-rich_rpt_typical-subtyp"/>
</dbReference>
<dbReference type="RefSeq" id="XP_032819009.1">
    <property type="nucleotide sequence ID" value="XM_032963118.1"/>
</dbReference>
<protein>
    <submittedName>
        <fullName evidence="8">Amphoterin-induced protein 1-like</fullName>
    </submittedName>
</protein>
<keyword evidence="2" id="KW-0732">Signal</keyword>
<organism evidence="7 8">
    <name type="scientific">Petromyzon marinus</name>
    <name type="common">Sea lamprey</name>
    <dbReference type="NCBI Taxonomy" id="7757"/>
    <lineage>
        <taxon>Eukaryota</taxon>
        <taxon>Metazoa</taxon>
        <taxon>Chordata</taxon>
        <taxon>Craniata</taxon>
        <taxon>Vertebrata</taxon>
        <taxon>Cyclostomata</taxon>
        <taxon>Hyperoartia</taxon>
        <taxon>Petromyzontiformes</taxon>
        <taxon>Petromyzontidae</taxon>
        <taxon>Petromyzon</taxon>
    </lineage>
</organism>
<dbReference type="SUPFAM" id="SSF52058">
    <property type="entry name" value="L domain-like"/>
    <property type="match status" value="1"/>
</dbReference>
<feature type="domain" description="Ig-like" evidence="6">
    <location>
        <begin position="272"/>
        <end position="365"/>
    </location>
</feature>
<keyword evidence="5" id="KW-0812">Transmembrane</keyword>
<evidence type="ECO:0000256" key="5">
    <source>
        <dbReference type="SAM" id="Phobius"/>
    </source>
</evidence>
<proteinExistence type="predicted"/>
<dbReference type="Proteomes" id="UP001318040">
    <property type="component" value="Chromosome 30"/>
</dbReference>
<keyword evidence="5" id="KW-1133">Transmembrane helix</keyword>
<reference evidence="8" key="1">
    <citation type="submission" date="2025-08" db="UniProtKB">
        <authorList>
            <consortium name="RefSeq"/>
        </authorList>
    </citation>
    <scope>IDENTIFICATION</scope>
    <source>
        <tissue evidence="8">Sperm</tissue>
    </source>
</reference>
<dbReference type="SUPFAM" id="SSF48726">
    <property type="entry name" value="Immunoglobulin"/>
    <property type="match status" value="1"/>
</dbReference>
<dbReference type="SMART" id="SM00369">
    <property type="entry name" value="LRR_TYP"/>
    <property type="match status" value="6"/>
</dbReference>
<dbReference type="GeneID" id="116947423"/>
<dbReference type="PANTHER" id="PTHR24366:SF96">
    <property type="entry name" value="LEUCINE RICH REPEAT CONTAINING 53"/>
    <property type="match status" value="1"/>
</dbReference>
<dbReference type="InterPro" id="IPR032675">
    <property type="entry name" value="LRR_dom_sf"/>
</dbReference>
<dbReference type="Gene3D" id="3.80.10.10">
    <property type="entry name" value="Ribonuclease Inhibitor"/>
    <property type="match status" value="1"/>
</dbReference>
<keyword evidence="7" id="KW-1185">Reference proteome</keyword>
<evidence type="ECO:0000313" key="7">
    <source>
        <dbReference type="Proteomes" id="UP001318040"/>
    </source>
</evidence>
<keyword evidence="5" id="KW-0472">Membrane</keyword>
<dbReference type="InterPro" id="IPR003599">
    <property type="entry name" value="Ig_sub"/>
</dbReference>
<dbReference type="InterPro" id="IPR007110">
    <property type="entry name" value="Ig-like_dom"/>
</dbReference>
<dbReference type="Gene3D" id="2.60.40.10">
    <property type="entry name" value="Immunoglobulins"/>
    <property type="match status" value="1"/>
</dbReference>
<dbReference type="CDD" id="cd00096">
    <property type="entry name" value="Ig"/>
    <property type="match status" value="1"/>
</dbReference>
<accession>A0AAJ7TJG2</accession>
<sequence length="567" mass="59951">MLLLLLLPSLATAVALLACRSSHAAAPRSCPAPCTCAGEVVDCSGRAIASLRPGSVSLPRYASVLDLSHNLLQKLQPGWLSGSAALSRLSVAHCRLNFIAQGAFSPMGHLQHLDLSSNRLGSLEADTLEGLPALEVLLLYNNSISRLNAAAFTHSPLLRAVYLSHNALLRVPADTLVSMGRLSLFDVSFNRVASVPVQELNALPAPLRDGLLLHGNPLECECQLYLLLASWRRRRFRSVTEFADGEMRCARRAAANATALATTAIDLLQARPEELGCSQTGGDVFRASYRAHLTDVLTIPCDVLVVGQSGTEYEWLTPSRTLDSVRILPGGALEIRALEPEKLSGEYTCRAWNARLRINDSVTVNVTVMDTPPPESFSTGLTTLIACSATLLMVLVYLYLTPCGCRRHAQHRRREHPQSRPRCCNSCSYCCYSCLCLRCCGHDYDDAAATAGCCGPCSHGGGGGGDGGGDCCQFGHSMHADVSGGGGAVAGGGRMSSHATNSRAPGHSVLLGPGSSCPGTGAKHVAFREPAAASHNGSAGARLLVRIKSDSESASSVYSDATTVREC</sequence>
<dbReference type="PROSITE" id="PS51450">
    <property type="entry name" value="LRR"/>
    <property type="match status" value="1"/>
</dbReference>
<feature type="transmembrane region" description="Helical" evidence="5">
    <location>
        <begin position="377"/>
        <end position="400"/>
    </location>
</feature>
<dbReference type="PROSITE" id="PS50835">
    <property type="entry name" value="IG_LIKE"/>
    <property type="match status" value="1"/>
</dbReference>